<dbReference type="EMBL" id="BPLR01013722">
    <property type="protein sequence ID" value="GIY63245.1"/>
    <property type="molecule type" value="Genomic_DNA"/>
</dbReference>
<gene>
    <name evidence="2" type="ORF">CEXT_334801</name>
</gene>
<evidence type="ECO:0000313" key="3">
    <source>
        <dbReference type="Proteomes" id="UP001054945"/>
    </source>
</evidence>
<proteinExistence type="predicted"/>
<feature type="compositionally biased region" description="Basic residues" evidence="1">
    <location>
        <begin position="40"/>
        <end position="62"/>
    </location>
</feature>
<feature type="region of interest" description="Disordered" evidence="1">
    <location>
        <begin position="36"/>
        <end position="77"/>
    </location>
</feature>
<keyword evidence="3" id="KW-1185">Reference proteome</keyword>
<organism evidence="2 3">
    <name type="scientific">Caerostris extrusa</name>
    <name type="common">Bark spider</name>
    <name type="synonym">Caerostris bankana</name>
    <dbReference type="NCBI Taxonomy" id="172846"/>
    <lineage>
        <taxon>Eukaryota</taxon>
        <taxon>Metazoa</taxon>
        <taxon>Ecdysozoa</taxon>
        <taxon>Arthropoda</taxon>
        <taxon>Chelicerata</taxon>
        <taxon>Arachnida</taxon>
        <taxon>Araneae</taxon>
        <taxon>Araneomorphae</taxon>
        <taxon>Entelegynae</taxon>
        <taxon>Araneoidea</taxon>
        <taxon>Araneidae</taxon>
        <taxon>Caerostris</taxon>
    </lineage>
</organism>
<dbReference type="AlphaFoldDB" id="A0AAV4UZW3"/>
<reference evidence="2 3" key="1">
    <citation type="submission" date="2021-06" db="EMBL/GenBank/DDBJ databases">
        <title>Caerostris extrusa draft genome.</title>
        <authorList>
            <person name="Kono N."/>
            <person name="Arakawa K."/>
        </authorList>
    </citation>
    <scope>NUCLEOTIDE SEQUENCE [LARGE SCALE GENOMIC DNA]</scope>
</reference>
<name>A0AAV4UZW3_CAEEX</name>
<evidence type="ECO:0000313" key="2">
    <source>
        <dbReference type="EMBL" id="GIY63245.1"/>
    </source>
</evidence>
<evidence type="ECO:0000256" key="1">
    <source>
        <dbReference type="SAM" id="MobiDB-lite"/>
    </source>
</evidence>
<protein>
    <submittedName>
        <fullName evidence="2">Uncharacterized protein</fullName>
    </submittedName>
</protein>
<dbReference type="Proteomes" id="UP001054945">
    <property type="component" value="Unassembled WGS sequence"/>
</dbReference>
<comment type="caution">
    <text evidence="2">The sequence shown here is derived from an EMBL/GenBank/DDBJ whole genome shotgun (WGS) entry which is preliminary data.</text>
</comment>
<accession>A0AAV4UZW3</accession>
<sequence>MIDDGLIGDDGYDCDDESHLFVLKRQFKLKITQPLEPRKWKNTKPRTSSIKRSHNPQHKAKQRTTDNSPLLRDSHTKSKSALVKRNIYMFFGLDNHLRHLRGEKRVRYLEKISVRFHIKIKIDHPPSMNNGTGFTVEDSTEIPVIMTPNGTRQVNAARDPIWVQLERILKGLFVFFV</sequence>